<dbReference type="InterPro" id="IPR019734">
    <property type="entry name" value="TPR_rpt"/>
</dbReference>
<proteinExistence type="predicted"/>
<feature type="chain" id="PRO_5003623637" evidence="2">
    <location>
        <begin position="25"/>
        <end position="216"/>
    </location>
</feature>
<gene>
    <name evidence="3" type="ordered locus">Spiaf_2200</name>
</gene>
<dbReference type="EMBL" id="CP003282">
    <property type="protein sequence ID" value="AFG38236.1"/>
    <property type="molecule type" value="Genomic_DNA"/>
</dbReference>
<dbReference type="PANTHER" id="PTHR12558:SF13">
    <property type="entry name" value="CELL DIVISION CYCLE PROTEIN 27 HOMOLOG"/>
    <property type="match status" value="1"/>
</dbReference>
<accession>H9UL43</accession>
<dbReference type="eggNOG" id="COG0457">
    <property type="taxonomic scope" value="Bacteria"/>
</dbReference>
<feature type="repeat" description="TPR" evidence="1">
    <location>
        <begin position="171"/>
        <end position="204"/>
    </location>
</feature>
<reference evidence="4" key="1">
    <citation type="journal article" date="2013" name="Stand. Genomic Sci.">
        <title>Complete genome sequence of the halophilic bacterium Spirochaeta africana type strain (Z-7692(T)) from the alkaline Lake Magadi in the East African Rift.</title>
        <authorList>
            <person name="Liolos K."/>
            <person name="Abt B."/>
            <person name="Scheuner C."/>
            <person name="Teshima H."/>
            <person name="Held B."/>
            <person name="Lapidus A."/>
            <person name="Nolan M."/>
            <person name="Lucas S."/>
            <person name="Deshpande S."/>
            <person name="Cheng J.F."/>
            <person name="Tapia R."/>
            <person name="Goodwin L.A."/>
            <person name="Pitluck S."/>
            <person name="Pagani I."/>
            <person name="Ivanova N."/>
            <person name="Mavromatis K."/>
            <person name="Mikhailova N."/>
            <person name="Huntemann M."/>
            <person name="Pati A."/>
            <person name="Chen A."/>
            <person name="Palaniappan K."/>
            <person name="Land M."/>
            <person name="Rohde M."/>
            <person name="Tindall B.J."/>
            <person name="Detter J.C."/>
            <person name="Goker M."/>
            <person name="Bristow J."/>
            <person name="Eisen J.A."/>
            <person name="Markowitz V."/>
            <person name="Hugenholtz P."/>
            <person name="Woyke T."/>
            <person name="Klenk H.P."/>
            <person name="Kyrpides N.C."/>
        </authorList>
    </citation>
    <scope>NUCLEOTIDE SEQUENCE</scope>
    <source>
        <strain evidence="4">ATCC 700263 / DSM 8902 / Z-7692</strain>
    </source>
</reference>
<dbReference type="Gene3D" id="1.25.40.10">
    <property type="entry name" value="Tetratricopeptide repeat domain"/>
    <property type="match status" value="2"/>
</dbReference>
<dbReference type="STRING" id="889378.Spiaf_2200"/>
<dbReference type="AlphaFoldDB" id="H9UL43"/>
<dbReference type="HOGENOM" id="CLU_094983_0_0_12"/>
<evidence type="ECO:0000256" key="1">
    <source>
        <dbReference type="PROSITE-ProRule" id="PRU00339"/>
    </source>
</evidence>
<dbReference type="PANTHER" id="PTHR12558">
    <property type="entry name" value="CELL DIVISION CYCLE 16,23,27"/>
    <property type="match status" value="1"/>
</dbReference>
<evidence type="ECO:0000313" key="4">
    <source>
        <dbReference type="Proteomes" id="UP000007383"/>
    </source>
</evidence>
<dbReference type="PROSITE" id="PS50005">
    <property type="entry name" value="TPR"/>
    <property type="match status" value="3"/>
</dbReference>
<feature type="signal peptide" evidence="2">
    <location>
        <begin position="1"/>
        <end position="24"/>
    </location>
</feature>
<keyword evidence="4" id="KW-1185">Reference proteome</keyword>
<keyword evidence="1" id="KW-0802">TPR repeat</keyword>
<dbReference type="SUPFAM" id="SSF48452">
    <property type="entry name" value="TPR-like"/>
    <property type="match status" value="1"/>
</dbReference>
<dbReference type="PATRIC" id="fig|889378.3.peg.2176"/>
<dbReference type="Pfam" id="PF13432">
    <property type="entry name" value="TPR_16"/>
    <property type="match status" value="1"/>
</dbReference>
<name>H9UL43_SPIAZ</name>
<organism evidence="3 4">
    <name type="scientific">Spirochaeta africana (strain ATCC 700263 / DSM 8902 / Z-7692)</name>
    <dbReference type="NCBI Taxonomy" id="889378"/>
    <lineage>
        <taxon>Bacteria</taxon>
        <taxon>Pseudomonadati</taxon>
        <taxon>Spirochaetota</taxon>
        <taxon>Spirochaetia</taxon>
        <taxon>Spirochaetales</taxon>
        <taxon>Spirochaetaceae</taxon>
        <taxon>Spirochaeta</taxon>
    </lineage>
</organism>
<feature type="repeat" description="TPR" evidence="1">
    <location>
        <begin position="100"/>
        <end position="133"/>
    </location>
</feature>
<evidence type="ECO:0000256" key="2">
    <source>
        <dbReference type="SAM" id="SignalP"/>
    </source>
</evidence>
<dbReference type="InterPro" id="IPR011990">
    <property type="entry name" value="TPR-like_helical_dom_sf"/>
</dbReference>
<dbReference type="Pfam" id="PF14559">
    <property type="entry name" value="TPR_19"/>
    <property type="match status" value="1"/>
</dbReference>
<feature type="repeat" description="TPR" evidence="1">
    <location>
        <begin position="137"/>
        <end position="170"/>
    </location>
</feature>
<evidence type="ECO:0000313" key="3">
    <source>
        <dbReference type="EMBL" id="AFG38236.1"/>
    </source>
</evidence>
<protein>
    <submittedName>
        <fullName evidence="3">Uncharacterized protein</fullName>
    </submittedName>
</protein>
<dbReference type="RefSeq" id="WP_014456219.1">
    <property type="nucleotide sequence ID" value="NC_017098.1"/>
</dbReference>
<dbReference type="KEGG" id="sfc:Spiaf_2200"/>
<keyword evidence="2" id="KW-0732">Signal</keyword>
<dbReference type="SMART" id="SM00028">
    <property type="entry name" value="TPR"/>
    <property type="match status" value="4"/>
</dbReference>
<sequence>MISRGWQLFATVAVLFCSAGLAWGQETPAEPDAVPQRDALVEYRRGNYGAAIEITRDEIAQNPARLDAYVVLGWSLMAQDRWREAADAAQQAVSLRRWDARVLHILGESHYRLGNYETAIQRLQEYLAVNPQGSQRSAVYFYLGDALYRVGEYHHADIALSSAVEFSPDNPRWWVVLGNAREQAGQTEIARAAYQRALDLQPGLSDAQAALARLAD</sequence>
<dbReference type="Proteomes" id="UP000007383">
    <property type="component" value="Chromosome"/>
</dbReference>